<accession>A0AAD7UT94</accession>
<organism evidence="3 4">
    <name type="scientific">Lichtheimia ornata</name>
    <dbReference type="NCBI Taxonomy" id="688661"/>
    <lineage>
        <taxon>Eukaryota</taxon>
        <taxon>Fungi</taxon>
        <taxon>Fungi incertae sedis</taxon>
        <taxon>Mucoromycota</taxon>
        <taxon>Mucoromycotina</taxon>
        <taxon>Mucoromycetes</taxon>
        <taxon>Mucorales</taxon>
        <taxon>Lichtheimiaceae</taxon>
        <taxon>Lichtheimia</taxon>
    </lineage>
</organism>
<dbReference type="AlphaFoldDB" id="A0AAD7UT94"/>
<gene>
    <name evidence="3" type="ORF">O0I10_012550</name>
</gene>
<evidence type="ECO:0000256" key="2">
    <source>
        <dbReference type="SAM" id="Phobius"/>
    </source>
</evidence>
<feature type="transmembrane region" description="Helical" evidence="2">
    <location>
        <begin position="193"/>
        <end position="217"/>
    </location>
</feature>
<dbReference type="GeneID" id="83219888"/>
<evidence type="ECO:0008006" key="5">
    <source>
        <dbReference type="Google" id="ProtNLM"/>
    </source>
</evidence>
<evidence type="ECO:0000313" key="3">
    <source>
        <dbReference type="EMBL" id="KAJ8651881.1"/>
    </source>
</evidence>
<dbReference type="EMBL" id="JARTCD010000133">
    <property type="protein sequence ID" value="KAJ8651881.1"/>
    <property type="molecule type" value="Genomic_DNA"/>
</dbReference>
<comment type="caution">
    <text evidence="3">The sequence shown here is derived from an EMBL/GenBank/DDBJ whole genome shotgun (WGS) entry which is preliminary data.</text>
</comment>
<dbReference type="RefSeq" id="XP_058336795.1">
    <property type="nucleotide sequence ID" value="XM_058492444.1"/>
</dbReference>
<evidence type="ECO:0000256" key="1">
    <source>
        <dbReference type="SAM" id="MobiDB-lite"/>
    </source>
</evidence>
<evidence type="ECO:0000313" key="4">
    <source>
        <dbReference type="Proteomes" id="UP001234581"/>
    </source>
</evidence>
<protein>
    <recommendedName>
        <fullName evidence="5">Transmembrane protein</fullName>
    </recommendedName>
</protein>
<keyword evidence="4" id="KW-1185">Reference proteome</keyword>
<feature type="transmembrane region" description="Helical" evidence="2">
    <location>
        <begin position="136"/>
        <end position="155"/>
    </location>
</feature>
<name>A0AAD7UT94_9FUNG</name>
<feature type="compositionally biased region" description="Polar residues" evidence="1">
    <location>
        <begin position="1"/>
        <end position="12"/>
    </location>
</feature>
<keyword evidence="2" id="KW-0472">Membrane</keyword>
<sequence length="241" mass="26712">MSFYPSSSQASSKQDHYTAPLPPLPSRRGQSSQHSTNRSNTLDHPQDEPPPYYLTPRGYYMGQDATAIENKKKRIHVNNAAAEASSCSNSHYLEETIPMQQQQQRDVMPPYSSSILNESRQKNTCCGSSQASCWRVFWLILSIVILSAGIGMVAGSGALKNVCDVDCGGGVDIKPGVVDRCSVVCADGWQKGLLYGGIVVMILSGLWTLWLLLICCINPCIQRRQKRKEHHQQNDIHNPHI</sequence>
<reference evidence="3 4" key="1">
    <citation type="submission" date="2023-03" db="EMBL/GenBank/DDBJ databases">
        <title>Genome sequence of Lichtheimia ornata CBS 291.66.</title>
        <authorList>
            <person name="Mohabir J.T."/>
            <person name="Shea T.P."/>
            <person name="Kurbessoian T."/>
            <person name="Berby B."/>
            <person name="Fontaine J."/>
            <person name="Livny J."/>
            <person name="Gnirke A."/>
            <person name="Stajich J.E."/>
            <person name="Cuomo C.A."/>
        </authorList>
    </citation>
    <scope>NUCLEOTIDE SEQUENCE [LARGE SCALE GENOMIC DNA]</scope>
    <source>
        <strain evidence="3">CBS 291.66</strain>
    </source>
</reference>
<keyword evidence="2" id="KW-0812">Transmembrane</keyword>
<proteinExistence type="predicted"/>
<dbReference type="Proteomes" id="UP001234581">
    <property type="component" value="Unassembled WGS sequence"/>
</dbReference>
<feature type="compositionally biased region" description="Polar residues" evidence="1">
    <location>
        <begin position="28"/>
        <end position="43"/>
    </location>
</feature>
<feature type="region of interest" description="Disordered" evidence="1">
    <location>
        <begin position="1"/>
        <end position="56"/>
    </location>
</feature>
<keyword evidence="2" id="KW-1133">Transmembrane helix</keyword>